<keyword evidence="10" id="KW-1133">Transmembrane helix</keyword>
<dbReference type="CDD" id="cd06225">
    <property type="entry name" value="HAMP"/>
    <property type="match status" value="1"/>
</dbReference>
<dbReference type="SUPFAM" id="SSF55874">
    <property type="entry name" value="ATPase domain of HSP90 chaperone/DNA topoisomerase II/histidine kinase"/>
    <property type="match status" value="1"/>
</dbReference>
<dbReference type="InterPro" id="IPR036890">
    <property type="entry name" value="HATPase_C_sf"/>
</dbReference>
<evidence type="ECO:0000256" key="3">
    <source>
        <dbReference type="ARBA" id="ARBA00012438"/>
    </source>
</evidence>
<name>A0A0K1Q3Z3_9BACT</name>
<feature type="domain" description="HAMP" evidence="12">
    <location>
        <begin position="165"/>
        <end position="217"/>
    </location>
</feature>
<dbReference type="SMART" id="SM00387">
    <property type="entry name" value="HATPase_c"/>
    <property type="match status" value="1"/>
</dbReference>
<evidence type="ECO:0000256" key="7">
    <source>
        <dbReference type="ARBA" id="ARBA00022741"/>
    </source>
</evidence>
<dbReference type="STRING" id="1391654.AKJ09_07112"/>
<keyword evidence="9" id="KW-0067">ATP-binding</keyword>
<dbReference type="PANTHER" id="PTHR44936">
    <property type="entry name" value="SENSOR PROTEIN CREC"/>
    <property type="match status" value="1"/>
</dbReference>
<dbReference type="Gene3D" id="1.10.287.130">
    <property type="match status" value="1"/>
</dbReference>
<dbReference type="SMART" id="SM00304">
    <property type="entry name" value="HAMP"/>
    <property type="match status" value="2"/>
</dbReference>
<evidence type="ECO:0000256" key="6">
    <source>
        <dbReference type="ARBA" id="ARBA00022679"/>
    </source>
</evidence>
<dbReference type="FunFam" id="3.30.565.10:FF:000006">
    <property type="entry name" value="Sensor histidine kinase WalK"/>
    <property type="match status" value="1"/>
</dbReference>
<evidence type="ECO:0000313" key="14">
    <source>
        <dbReference type="Proteomes" id="UP000064967"/>
    </source>
</evidence>
<evidence type="ECO:0000256" key="9">
    <source>
        <dbReference type="ARBA" id="ARBA00022840"/>
    </source>
</evidence>
<dbReference type="SUPFAM" id="SSF158472">
    <property type="entry name" value="HAMP domain-like"/>
    <property type="match status" value="1"/>
</dbReference>
<dbReference type="InterPro" id="IPR036097">
    <property type="entry name" value="HisK_dim/P_sf"/>
</dbReference>
<dbReference type="SUPFAM" id="SSF47384">
    <property type="entry name" value="Homodimeric domain of signal transducing histidine kinase"/>
    <property type="match status" value="1"/>
</dbReference>
<dbReference type="CDD" id="cd00075">
    <property type="entry name" value="HATPase"/>
    <property type="match status" value="1"/>
</dbReference>
<evidence type="ECO:0000256" key="10">
    <source>
        <dbReference type="SAM" id="Phobius"/>
    </source>
</evidence>
<keyword evidence="10" id="KW-0812">Transmembrane</keyword>
<dbReference type="InterPro" id="IPR005467">
    <property type="entry name" value="His_kinase_dom"/>
</dbReference>
<dbReference type="Pfam" id="PF02518">
    <property type="entry name" value="HATPase_c"/>
    <property type="match status" value="1"/>
</dbReference>
<dbReference type="PANTHER" id="PTHR44936:SF10">
    <property type="entry name" value="SENSOR PROTEIN RSTB"/>
    <property type="match status" value="1"/>
</dbReference>
<dbReference type="InterPro" id="IPR003661">
    <property type="entry name" value="HisK_dim/P_dom"/>
</dbReference>
<evidence type="ECO:0000256" key="1">
    <source>
        <dbReference type="ARBA" id="ARBA00000085"/>
    </source>
</evidence>
<keyword evidence="5" id="KW-0597">Phosphoprotein</keyword>
<dbReference type="SMART" id="SM00388">
    <property type="entry name" value="HisKA"/>
    <property type="match status" value="1"/>
</dbReference>
<sequence length="451" mass="50228">MKKIRFRRLAVRIFAYAIVQTIAMFFAMWWTLSVQWRYFPSVGHEDIVQYLADDIALAVGDDARFDAQVERIRAKAEIFLLDPQGHVVWTSGHVTRPDGLGTCQAVRYANHSPVDGYLCAHRDLPAPKGAATSVEVLIGRPAPSLWIWFGGDAIILVIGAVLLGRSLSRPLHRMSTVAQQFGAGHLQARVNLERSDEIGDVATAFDKMADRVNDVLRMERELLANISHELRTPLTRIRLALEFIGNGDVAVARESRRDIADDLDELERILGDVLASARLQLDDGTNYGISPLRIERVALTDVISRAAARFRKAHPNRPLDVDDVPFEDELDADPIQLRRAIDNVLANAHKYTDDPAGPVSVAYESDARLMRLRIVDRGIGISEDDQKRLFRPFFRADRSRSRATGGLGLGLLLVQRIVEAHGGTVRLESRLGQGTTVTIELPRAPESTLNF</sequence>
<keyword evidence="8 13" id="KW-0418">Kinase</keyword>
<accession>A0A0K1Q3Z3</accession>
<feature type="transmembrane region" description="Helical" evidence="10">
    <location>
        <begin position="145"/>
        <end position="164"/>
    </location>
</feature>
<dbReference type="Gene3D" id="3.30.565.10">
    <property type="entry name" value="Histidine kinase-like ATPase, C-terminal domain"/>
    <property type="match status" value="1"/>
</dbReference>
<dbReference type="PROSITE" id="PS50109">
    <property type="entry name" value="HIS_KIN"/>
    <property type="match status" value="1"/>
</dbReference>
<dbReference type="RefSeq" id="WP_146651736.1">
    <property type="nucleotide sequence ID" value="NZ_CP012333.1"/>
</dbReference>
<evidence type="ECO:0000259" key="12">
    <source>
        <dbReference type="PROSITE" id="PS50885"/>
    </source>
</evidence>
<reference evidence="13 14" key="1">
    <citation type="submission" date="2015-08" db="EMBL/GenBank/DDBJ databases">
        <authorList>
            <person name="Babu N.S."/>
            <person name="Beckwith C.J."/>
            <person name="Beseler K.G."/>
            <person name="Brison A."/>
            <person name="Carone J.V."/>
            <person name="Caskin T.P."/>
            <person name="Diamond M."/>
            <person name="Durham M.E."/>
            <person name="Foxe J.M."/>
            <person name="Go M."/>
            <person name="Henderson B.A."/>
            <person name="Jones I.B."/>
            <person name="McGettigan J.A."/>
            <person name="Micheletti S.J."/>
            <person name="Nasrallah M.E."/>
            <person name="Ortiz D."/>
            <person name="Piller C.R."/>
            <person name="Privatt S.R."/>
            <person name="Schneider S.L."/>
            <person name="Sharp S."/>
            <person name="Smith T.C."/>
            <person name="Stanton J.D."/>
            <person name="Ullery H.E."/>
            <person name="Wilson R.J."/>
            <person name="Serrano M.G."/>
            <person name="Buck G."/>
            <person name="Lee V."/>
            <person name="Wang Y."/>
            <person name="Carvalho R."/>
            <person name="Voegtly L."/>
            <person name="Shi R."/>
            <person name="Duckworth R."/>
            <person name="Johnson A."/>
            <person name="Loviza R."/>
            <person name="Walstead R."/>
            <person name="Shah Z."/>
            <person name="Kiflezghi M."/>
            <person name="Wade K."/>
            <person name="Ball S.L."/>
            <person name="Bradley K.W."/>
            <person name="Asai D.J."/>
            <person name="Bowman C.A."/>
            <person name="Russell D.A."/>
            <person name="Pope W.H."/>
            <person name="Jacobs-Sera D."/>
            <person name="Hendrix R.W."/>
            <person name="Hatfull G.F."/>
        </authorList>
    </citation>
    <scope>NUCLEOTIDE SEQUENCE [LARGE SCALE GENOMIC DNA]</scope>
    <source>
        <strain evidence="13 14">DSM 27648</strain>
    </source>
</reference>
<dbReference type="PATRIC" id="fig|1391654.3.peg.7219"/>
<dbReference type="GO" id="GO:0005886">
    <property type="term" value="C:plasma membrane"/>
    <property type="evidence" value="ECO:0007669"/>
    <property type="project" value="UniProtKB-SubCell"/>
</dbReference>
<dbReference type="EMBL" id="CP012333">
    <property type="protein sequence ID" value="AKV00449.1"/>
    <property type="molecule type" value="Genomic_DNA"/>
</dbReference>
<dbReference type="GO" id="GO:0000155">
    <property type="term" value="F:phosphorelay sensor kinase activity"/>
    <property type="evidence" value="ECO:0007669"/>
    <property type="project" value="InterPro"/>
</dbReference>
<dbReference type="CDD" id="cd00082">
    <property type="entry name" value="HisKA"/>
    <property type="match status" value="1"/>
</dbReference>
<keyword evidence="7" id="KW-0547">Nucleotide-binding</keyword>
<dbReference type="PRINTS" id="PR00344">
    <property type="entry name" value="BCTRLSENSOR"/>
</dbReference>
<dbReference type="KEGG" id="llu:AKJ09_07112"/>
<proteinExistence type="predicted"/>
<comment type="catalytic activity">
    <reaction evidence="1">
        <text>ATP + protein L-histidine = ADP + protein N-phospho-L-histidine.</text>
        <dbReference type="EC" id="2.7.13.3"/>
    </reaction>
</comment>
<evidence type="ECO:0000313" key="13">
    <source>
        <dbReference type="EMBL" id="AKV00449.1"/>
    </source>
</evidence>
<dbReference type="InterPro" id="IPR050980">
    <property type="entry name" value="2C_sensor_his_kinase"/>
</dbReference>
<feature type="domain" description="Histidine kinase" evidence="11">
    <location>
        <begin position="225"/>
        <end position="445"/>
    </location>
</feature>
<dbReference type="EC" id="2.7.13.3" evidence="3"/>
<dbReference type="Gene3D" id="1.10.8.500">
    <property type="entry name" value="HAMP domain in histidine kinase"/>
    <property type="match status" value="1"/>
</dbReference>
<evidence type="ECO:0000256" key="8">
    <source>
        <dbReference type="ARBA" id="ARBA00022777"/>
    </source>
</evidence>
<evidence type="ECO:0000256" key="2">
    <source>
        <dbReference type="ARBA" id="ARBA00004651"/>
    </source>
</evidence>
<dbReference type="InterPro" id="IPR003594">
    <property type="entry name" value="HATPase_dom"/>
</dbReference>
<gene>
    <name evidence="13" type="ORF">AKJ09_07112</name>
</gene>
<organism evidence="13 14">
    <name type="scientific">Labilithrix luteola</name>
    <dbReference type="NCBI Taxonomy" id="1391654"/>
    <lineage>
        <taxon>Bacteria</taxon>
        <taxon>Pseudomonadati</taxon>
        <taxon>Myxococcota</taxon>
        <taxon>Polyangia</taxon>
        <taxon>Polyangiales</taxon>
        <taxon>Labilitrichaceae</taxon>
        <taxon>Labilithrix</taxon>
    </lineage>
</organism>
<dbReference type="AlphaFoldDB" id="A0A0K1Q3Z3"/>
<dbReference type="PROSITE" id="PS50885">
    <property type="entry name" value="HAMP"/>
    <property type="match status" value="1"/>
</dbReference>
<keyword evidence="6" id="KW-0808">Transferase</keyword>
<evidence type="ECO:0000256" key="5">
    <source>
        <dbReference type="ARBA" id="ARBA00022553"/>
    </source>
</evidence>
<keyword evidence="14" id="KW-1185">Reference proteome</keyword>
<dbReference type="GO" id="GO:0005524">
    <property type="term" value="F:ATP binding"/>
    <property type="evidence" value="ECO:0007669"/>
    <property type="project" value="UniProtKB-KW"/>
</dbReference>
<feature type="transmembrane region" description="Helical" evidence="10">
    <location>
        <begin position="9"/>
        <end position="32"/>
    </location>
</feature>
<protein>
    <recommendedName>
        <fullName evidence="3">histidine kinase</fullName>
        <ecNumber evidence="3">2.7.13.3</ecNumber>
    </recommendedName>
</protein>
<keyword evidence="4" id="KW-1003">Cell membrane</keyword>
<dbReference type="Pfam" id="PF00672">
    <property type="entry name" value="HAMP"/>
    <property type="match status" value="1"/>
</dbReference>
<dbReference type="InterPro" id="IPR004358">
    <property type="entry name" value="Sig_transdc_His_kin-like_C"/>
</dbReference>
<dbReference type="InterPro" id="IPR003660">
    <property type="entry name" value="HAMP_dom"/>
</dbReference>
<keyword evidence="10" id="KW-0472">Membrane</keyword>
<dbReference type="Proteomes" id="UP000064967">
    <property type="component" value="Chromosome"/>
</dbReference>
<dbReference type="Pfam" id="PF00512">
    <property type="entry name" value="HisKA"/>
    <property type="match status" value="1"/>
</dbReference>
<evidence type="ECO:0000259" key="11">
    <source>
        <dbReference type="PROSITE" id="PS50109"/>
    </source>
</evidence>
<comment type="subcellular location">
    <subcellularLocation>
        <location evidence="2">Cell membrane</location>
        <topology evidence="2">Multi-pass membrane protein</topology>
    </subcellularLocation>
</comment>
<evidence type="ECO:0000256" key="4">
    <source>
        <dbReference type="ARBA" id="ARBA00022475"/>
    </source>
</evidence>
<dbReference type="OrthoDB" id="9812241at2"/>